<dbReference type="GO" id="GO:0007030">
    <property type="term" value="P:Golgi organization"/>
    <property type="evidence" value="ECO:0007669"/>
    <property type="project" value="TreeGrafter"/>
</dbReference>
<dbReference type="AlphaFoldDB" id="A0AAF3FQC8"/>
<dbReference type="GO" id="GO:0005886">
    <property type="term" value="C:plasma membrane"/>
    <property type="evidence" value="ECO:0007669"/>
    <property type="project" value="TreeGrafter"/>
</dbReference>
<sequence>MHSSSIRTTISRRQMLMILQFIPVISSISWYTTAIPLIFVLAVSAAKDGYDDVQRHISDRQVNNRKSYVVRGGRLVEEPWHNVKVGDVIRMMSNQFVAIKLALSMGKSFARHRTINWIDFKGN</sequence>
<organism evidence="2 3">
    <name type="scientific">Mesorhabditis belari</name>
    <dbReference type="NCBI Taxonomy" id="2138241"/>
    <lineage>
        <taxon>Eukaryota</taxon>
        <taxon>Metazoa</taxon>
        <taxon>Ecdysozoa</taxon>
        <taxon>Nematoda</taxon>
        <taxon>Chromadorea</taxon>
        <taxon>Rhabditida</taxon>
        <taxon>Rhabditina</taxon>
        <taxon>Rhabditomorpha</taxon>
        <taxon>Rhabditoidea</taxon>
        <taxon>Rhabditidae</taxon>
        <taxon>Mesorhabditinae</taxon>
        <taxon>Mesorhabditis</taxon>
    </lineage>
</organism>
<evidence type="ECO:0008006" key="4">
    <source>
        <dbReference type="Google" id="ProtNLM"/>
    </source>
</evidence>
<evidence type="ECO:0000313" key="3">
    <source>
        <dbReference type="WBParaSite" id="MBELARI_LOCUS8306"/>
    </source>
</evidence>
<keyword evidence="2" id="KW-1185">Reference proteome</keyword>
<keyword evidence="1" id="KW-0472">Membrane</keyword>
<proteinExistence type="predicted"/>
<keyword evidence="1" id="KW-1133">Transmembrane helix</keyword>
<accession>A0AAF3FQC8</accession>
<dbReference type="GO" id="GO:0005802">
    <property type="term" value="C:trans-Golgi network"/>
    <property type="evidence" value="ECO:0007669"/>
    <property type="project" value="TreeGrafter"/>
</dbReference>
<dbReference type="PANTHER" id="PTHR24092:SF190">
    <property type="entry name" value="PHOSPHOLIPID-TRANSPORTING ATPASE"/>
    <property type="match status" value="1"/>
</dbReference>
<dbReference type="GO" id="GO:0140326">
    <property type="term" value="F:ATPase-coupled intramembrane lipid transporter activity"/>
    <property type="evidence" value="ECO:0007669"/>
    <property type="project" value="TreeGrafter"/>
</dbReference>
<evidence type="ECO:0000313" key="2">
    <source>
        <dbReference type="Proteomes" id="UP000887575"/>
    </source>
</evidence>
<protein>
    <recommendedName>
        <fullName evidence="4">P-type ATPase N-terminal domain-containing protein</fullName>
    </recommendedName>
</protein>
<dbReference type="WBParaSite" id="MBELARI_LOCUS8306">
    <property type="protein sequence ID" value="MBELARI_LOCUS8306"/>
    <property type="gene ID" value="MBELARI_LOCUS8306"/>
</dbReference>
<dbReference type="InterPro" id="IPR023298">
    <property type="entry name" value="ATPase_P-typ_TM_dom_sf"/>
</dbReference>
<feature type="transmembrane region" description="Helical" evidence="1">
    <location>
        <begin position="21"/>
        <end position="46"/>
    </location>
</feature>
<evidence type="ECO:0000256" key="1">
    <source>
        <dbReference type="SAM" id="Phobius"/>
    </source>
</evidence>
<dbReference type="SUPFAM" id="SSF81665">
    <property type="entry name" value="Calcium ATPase, transmembrane domain M"/>
    <property type="match status" value="1"/>
</dbReference>
<dbReference type="GO" id="GO:0045332">
    <property type="term" value="P:phospholipid translocation"/>
    <property type="evidence" value="ECO:0007669"/>
    <property type="project" value="TreeGrafter"/>
</dbReference>
<keyword evidence="1" id="KW-0812">Transmembrane</keyword>
<dbReference type="Proteomes" id="UP000887575">
    <property type="component" value="Unassembled WGS sequence"/>
</dbReference>
<name>A0AAF3FQC8_9BILA</name>
<dbReference type="PANTHER" id="PTHR24092">
    <property type="entry name" value="PROBABLE PHOSPHOLIPID-TRANSPORTING ATPASE"/>
    <property type="match status" value="1"/>
</dbReference>
<reference evidence="3" key="1">
    <citation type="submission" date="2024-02" db="UniProtKB">
        <authorList>
            <consortium name="WormBaseParasite"/>
        </authorList>
    </citation>
    <scope>IDENTIFICATION</scope>
</reference>